<protein>
    <submittedName>
        <fullName evidence="1">Uncharacterized protein</fullName>
    </submittedName>
</protein>
<name>A0AAD6WY20_9AGAR</name>
<feature type="non-terminal residue" evidence="1">
    <location>
        <position position="68"/>
    </location>
</feature>
<dbReference type="InterPro" id="IPR009057">
    <property type="entry name" value="Homeodomain-like_sf"/>
</dbReference>
<dbReference type="SUPFAM" id="SSF46689">
    <property type="entry name" value="Homeodomain-like"/>
    <property type="match status" value="1"/>
</dbReference>
<proteinExistence type="predicted"/>
<comment type="caution">
    <text evidence="1">The sequence shown here is derived from an EMBL/GenBank/DDBJ whole genome shotgun (WGS) entry which is preliminary data.</text>
</comment>
<keyword evidence="2" id="KW-1185">Reference proteome</keyword>
<organism evidence="1 2">
    <name type="scientific">Mycena alexandri</name>
    <dbReference type="NCBI Taxonomy" id="1745969"/>
    <lineage>
        <taxon>Eukaryota</taxon>
        <taxon>Fungi</taxon>
        <taxon>Dikarya</taxon>
        <taxon>Basidiomycota</taxon>
        <taxon>Agaricomycotina</taxon>
        <taxon>Agaricomycetes</taxon>
        <taxon>Agaricomycetidae</taxon>
        <taxon>Agaricales</taxon>
        <taxon>Marasmiineae</taxon>
        <taxon>Mycenaceae</taxon>
        <taxon>Mycena</taxon>
    </lineage>
</organism>
<dbReference type="EMBL" id="JARJCM010000122">
    <property type="protein sequence ID" value="KAJ7027591.1"/>
    <property type="molecule type" value="Genomic_DNA"/>
</dbReference>
<dbReference type="AlphaFoldDB" id="A0AAD6WY20"/>
<feature type="non-terminal residue" evidence="1">
    <location>
        <position position="1"/>
    </location>
</feature>
<gene>
    <name evidence="1" type="ORF">C8F04DRAFT_880341</name>
</gene>
<accession>A0AAD6WY20</accession>
<evidence type="ECO:0000313" key="1">
    <source>
        <dbReference type="EMBL" id="KAJ7027591.1"/>
    </source>
</evidence>
<evidence type="ECO:0000313" key="2">
    <source>
        <dbReference type="Proteomes" id="UP001218188"/>
    </source>
</evidence>
<dbReference type="Proteomes" id="UP001218188">
    <property type="component" value="Unassembled WGS sequence"/>
</dbReference>
<reference evidence="1" key="1">
    <citation type="submission" date="2023-03" db="EMBL/GenBank/DDBJ databases">
        <title>Massive genome expansion in bonnet fungi (Mycena s.s.) driven by repeated elements and novel gene families across ecological guilds.</title>
        <authorList>
            <consortium name="Lawrence Berkeley National Laboratory"/>
            <person name="Harder C.B."/>
            <person name="Miyauchi S."/>
            <person name="Viragh M."/>
            <person name="Kuo A."/>
            <person name="Thoen E."/>
            <person name="Andreopoulos B."/>
            <person name="Lu D."/>
            <person name="Skrede I."/>
            <person name="Drula E."/>
            <person name="Henrissat B."/>
            <person name="Morin E."/>
            <person name="Kohler A."/>
            <person name="Barry K."/>
            <person name="LaButti K."/>
            <person name="Morin E."/>
            <person name="Salamov A."/>
            <person name="Lipzen A."/>
            <person name="Mereny Z."/>
            <person name="Hegedus B."/>
            <person name="Baldrian P."/>
            <person name="Stursova M."/>
            <person name="Weitz H."/>
            <person name="Taylor A."/>
            <person name="Grigoriev I.V."/>
            <person name="Nagy L.G."/>
            <person name="Martin F."/>
            <person name="Kauserud H."/>
        </authorList>
    </citation>
    <scope>NUCLEOTIDE SEQUENCE</scope>
    <source>
        <strain evidence="1">CBHHK200</strain>
    </source>
</reference>
<sequence length="68" mass="7948">ISRDVKIAALNLYENGHLTLPEILKCVGFSERTFYRILSLWRTTSDVVGHKKSRGRPRILHHDDIQYL</sequence>
<dbReference type="Pfam" id="PF13384">
    <property type="entry name" value="HTH_23"/>
    <property type="match status" value="1"/>
</dbReference>